<keyword evidence="1" id="KW-0812">Transmembrane</keyword>
<feature type="transmembrane region" description="Helical" evidence="1">
    <location>
        <begin position="27"/>
        <end position="51"/>
    </location>
</feature>
<keyword evidence="4" id="KW-1185">Reference proteome</keyword>
<keyword evidence="1" id="KW-0472">Membrane</keyword>
<evidence type="ECO:0000259" key="2">
    <source>
        <dbReference type="Pfam" id="PF01569"/>
    </source>
</evidence>
<reference evidence="3 4" key="1">
    <citation type="journal article" date="2021" name="Pathogens">
        <title>Isolation and Characterization of Kingella bonacorsii sp. nov., A Novel Kingella Species Detected in a Stable Periodontitis Subject.</title>
        <authorList>
            <person name="Antezack A."/>
            <person name="Boxberger M."/>
            <person name="Rolland C."/>
            <person name="Monnet-Corti V."/>
            <person name="La Scola B."/>
        </authorList>
    </citation>
    <scope>NUCLEOTIDE SEQUENCE [LARGE SCALE GENOMIC DNA]</scope>
    <source>
        <strain evidence="3 4">Marseille-Q4569</strain>
    </source>
</reference>
<dbReference type="Gene3D" id="1.10.600.10">
    <property type="entry name" value="Farnesyl Diphosphate Synthase"/>
    <property type="match status" value="1"/>
</dbReference>
<organism evidence="3 4">
    <name type="scientific">Kingella bonacorsii</name>
    <dbReference type="NCBI Taxonomy" id="2796361"/>
    <lineage>
        <taxon>Bacteria</taxon>
        <taxon>Pseudomonadati</taxon>
        <taxon>Pseudomonadota</taxon>
        <taxon>Betaproteobacteria</taxon>
        <taxon>Neisseriales</taxon>
        <taxon>Neisseriaceae</taxon>
        <taxon>Kingella</taxon>
    </lineage>
</organism>
<gene>
    <name evidence="3" type="ORF">JDW22_05750</name>
</gene>
<feature type="domain" description="Phosphatidic acid phosphatase type 2/haloperoxidase" evidence="2">
    <location>
        <begin position="133"/>
        <end position="207"/>
    </location>
</feature>
<name>A0ABS1BS57_9NEIS</name>
<evidence type="ECO:0000256" key="1">
    <source>
        <dbReference type="SAM" id="Phobius"/>
    </source>
</evidence>
<protein>
    <submittedName>
        <fullName evidence="3">Phosphatase PAP2 family protein</fullName>
    </submittedName>
</protein>
<dbReference type="InterPro" id="IPR008949">
    <property type="entry name" value="Isoprenoid_synthase_dom_sf"/>
</dbReference>
<proteinExistence type="predicted"/>
<feature type="transmembrane region" description="Helical" evidence="1">
    <location>
        <begin position="96"/>
        <end position="114"/>
    </location>
</feature>
<feature type="transmembrane region" description="Helical" evidence="1">
    <location>
        <begin position="63"/>
        <end position="84"/>
    </location>
</feature>
<evidence type="ECO:0000313" key="3">
    <source>
        <dbReference type="EMBL" id="MBK0396093.1"/>
    </source>
</evidence>
<accession>A0ABS1BS57</accession>
<dbReference type="Pfam" id="PF01569">
    <property type="entry name" value="PAP2"/>
    <property type="match status" value="1"/>
</dbReference>
<dbReference type="Proteomes" id="UP000614058">
    <property type="component" value="Unassembled WGS sequence"/>
</dbReference>
<evidence type="ECO:0000313" key="4">
    <source>
        <dbReference type="Proteomes" id="UP000614058"/>
    </source>
</evidence>
<comment type="caution">
    <text evidence="3">The sequence shown here is derived from an EMBL/GenBank/DDBJ whole genome shotgun (WGS) entry which is preliminary data.</text>
</comment>
<sequence length="547" mass="61398">MRAVLFVCLKPDFQAAPAFAAMNRTSAYALILLFTLLFILLFGGSSCLAAYRNPAPALVLNSTVPLIPATAWLYLSLPLFLVCAARRLNIAAQWRFFLLLTGELVVASIAFQLYPVHVHFMQPENPQGAGQTLLRLAHTIGMSHNYLPSLHCAFATTAAALLHRHVSRPARAVIWLYAAAINISTLTIHAHHWLDLVAGNLLVLLLWQPIRRLARATLPGYQTHLLWLHNQARFARRHPRYALVSLILYSQYPFHPKRSKLMIAGYCFLQAYDDIMDGDRPLNGSLKTSATKTNAADCRTASHALTPPQHAAQIIRQWQSYAQPAQRQPENRHGAFQAAANSAADMRQPEIPSKPLSDLPQLACLFNRQLARLPAYVEAHAEVARLLRLMQADAVRAPARLLYPQAQLQQHMRQTFASSLNLLFCAQQCATRAEHLPELVRALAWCSAMRDWDADLACGIINIPAEVWHAARLVPDERNGRVASQNPAVAAWLARQKQHAEQDLRDLFFRLPQIKRQDPAAAKIIRLFARSVWRFAEKRYPKRFGGG</sequence>
<dbReference type="EMBL" id="JAEHNZ010000002">
    <property type="protein sequence ID" value="MBK0396093.1"/>
    <property type="molecule type" value="Genomic_DNA"/>
</dbReference>
<dbReference type="RefSeq" id="WP_200522269.1">
    <property type="nucleotide sequence ID" value="NZ_JAEHNZ010000002.1"/>
</dbReference>
<keyword evidence="1" id="KW-1133">Transmembrane helix</keyword>
<dbReference type="InterPro" id="IPR000326">
    <property type="entry name" value="PAP2/HPO"/>
</dbReference>